<evidence type="ECO:0000313" key="8">
    <source>
        <dbReference type="EMBL" id="GAI08565.1"/>
    </source>
</evidence>
<evidence type="ECO:0000256" key="1">
    <source>
        <dbReference type="ARBA" id="ARBA00004651"/>
    </source>
</evidence>
<comment type="subcellular location">
    <subcellularLocation>
        <location evidence="1">Cell membrane</location>
        <topology evidence="1">Multi-pass membrane protein</topology>
    </subcellularLocation>
</comment>
<dbReference type="GO" id="GO:0009267">
    <property type="term" value="P:cellular response to starvation"/>
    <property type="evidence" value="ECO:0007669"/>
    <property type="project" value="InterPro"/>
</dbReference>
<reference evidence="8" key="1">
    <citation type="journal article" date="2014" name="Front. Microbiol.">
        <title>High frequency of phylogenetically diverse reductive dehalogenase-homologous genes in deep subseafloor sedimentary metagenomes.</title>
        <authorList>
            <person name="Kawai M."/>
            <person name="Futagami T."/>
            <person name="Toyoda A."/>
            <person name="Takaki Y."/>
            <person name="Nishi S."/>
            <person name="Hori S."/>
            <person name="Arai W."/>
            <person name="Tsubouchi T."/>
            <person name="Morono Y."/>
            <person name="Uchiyama I."/>
            <person name="Ito T."/>
            <person name="Fujiyama A."/>
            <person name="Inagaki F."/>
            <person name="Takami H."/>
        </authorList>
    </citation>
    <scope>NUCLEOTIDE SEQUENCE</scope>
    <source>
        <strain evidence="8">Expedition CK06-06</strain>
    </source>
</reference>
<comment type="caution">
    <text evidence="8">The sequence shown here is derived from an EMBL/GenBank/DDBJ whole genome shotgun (WGS) entry which is preliminary data.</text>
</comment>
<sequence length="289" mass="30727">MIYVLTVFADLTATTFVQDGGVATSSVLFIGLAIVFGLSINRFKVPLLWASLLFVPLVFVAVWAGQKIPISADIVPGIIGGDPKKTWSMVLILYCFVASTTPVWILLQPRDYLSSYLLYASIFGAFLGILLGGFSVNYPAFTGWSVPNTGTLFPILFISVACGACSGFHSIVASGTSSKQLNKETDAKVIGYGAMLLEGLVAVVALATVAMIAKGDPLAGKPPLVIYGTGVSNFLFALGIPKKLGFSFGLMALSAFVLTTLDTATRLGRYIFEEFFSLKGARARYLSTP</sequence>
<evidence type="ECO:0000256" key="4">
    <source>
        <dbReference type="ARBA" id="ARBA00022989"/>
    </source>
</evidence>
<gene>
    <name evidence="8" type="ORF">S06H3_19748</name>
</gene>
<keyword evidence="3 6" id="KW-0812">Transmembrane</keyword>
<feature type="transmembrane region" description="Helical" evidence="6">
    <location>
        <begin position="86"/>
        <end position="107"/>
    </location>
</feature>
<feature type="domain" description="CstA N-terminal" evidence="7">
    <location>
        <begin position="224"/>
        <end position="277"/>
    </location>
</feature>
<dbReference type="InterPro" id="IPR051605">
    <property type="entry name" value="CstA"/>
</dbReference>
<feature type="transmembrane region" description="Helical" evidence="6">
    <location>
        <begin position="189"/>
        <end position="212"/>
    </location>
</feature>
<dbReference type="GO" id="GO:0005886">
    <property type="term" value="C:plasma membrane"/>
    <property type="evidence" value="ECO:0007669"/>
    <property type="project" value="UniProtKB-SubCell"/>
</dbReference>
<keyword evidence="2" id="KW-1003">Cell membrane</keyword>
<dbReference type="AlphaFoldDB" id="X1M1M3"/>
<feature type="transmembrane region" description="Helical" evidence="6">
    <location>
        <begin position="47"/>
        <end position="66"/>
    </location>
</feature>
<feature type="domain" description="CstA N-terminal" evidence="7">
    <location>
        <begin position="1"/>
        <end position="216"/>
    </location>
</feature>
<feature type="transmembrane region" description="Helical" evidence="6">
    <location>
        <begin position="152"/>
        <end position="177"/>
    </location>
</feature>
<evidence type="ECO:0000256" key="6">
    <source>
        <dbReference type="SAM" id="Phobius"/>
    </source>
</evidence>
<dbReference type="PANTHER" id="PTHR30252">
    <property type="entry name" value="INNER MEMBRANE PEPTIDE TRANSPORTER"/>
    <property type="match status" value="1"/>
</dbReference>
<organism evidence="8">
    <name type="scientific">marine sediment metagenome</name>
    <dbReference type="NCBI Taxonomy" id="412755"/>
    <lineage>
        <taxon>unclassified sequences</taxon>
        <taxon>metagenomes</taxon>
        <taxon>ecological metagenomes</taxon>
    </lineage>
</organism>
<feature type="transmembrane region" description="Helical" evidence="6">
    <location>
        <begin position="116"/>
        <end position="140"/>
    </location>
</feature>
<keyword evidence="4 6" id="KW-1133">Transmembrane helix</keyword>
<keyword evidence="5 6" id="KW-0472">Membrane</keyword>
<protein>
    <recommendedName>
        <fullName evidence="7">CstA N-terminal domain-containing protein</fullName>
    </recommendedName>
</protein>
<evidence type="ECO:0000256" key="3">
    <source>
        <dbReference type="ARBA" id="ARBA00022692"/>
    </source>
</evidence>
<feature type="non-terminal residue" evidence="8">
    <location>
        <position position="289"/>
    </location>
</feature>
<evidence type="ECO:0000256" key="2">
    <source>
        <dbReference type="ARBA" id="ARBA00022475"/>
    </source>
</evidence>
<feature type="transmembrane region" description="Helical" evidence="6">
    <location>
        <begin position="20"/>
        <end position="40"/>
    </location>
</feature>
<proteinExistence type="predicted"/>
<dbReference type="InterPro" id="IPR003706">
    <property type="entry name" value="CstA_N"/>
</dbReference>
<name>X1M1M3_9ZZZZ</name>
<dbReference type="Pfam" id="PF02554">
    <property type="entry name" value="CstA"/>
    <property type="match status" value="2"/>
</dbReference>
<accession>X1M1M3</accession>
<evidence type="ECO:0000256" key="5">
    <source>
        <dbReference type="ARBA" id="ARBA00023136"/>
    </source>
</evidence>
<evidence type="ECO:0000259" key="7">
    <source>
        <dbReference type="Pfam" id="PF02554"/>
    </source>
</evidence>
<dbReference type="EMBL" id="BARV01010142">
    <property type="protein sequence ID" value="GAI08565.1"/>
    <property type="molecule type" value="Genomic_DNA"/>
</dbReference>
<dbReference type="PANTHER" id="PTHR30252:SF0">
    <property type="entry name" value="PEPTIDE TRANSPORTER CSTA"/>
    <property type="match status" value="1"/>
</dbReference>